<dbReference type="Proteomes" id="UP000653099">
    <property type="component" value="Unassembled WGS sequence"/>
</dbReference>
<dbReference type="Pfam" id="PF01384">
    <property type="entry name" value="PHO4"/>
    <property type="match status" value="1"/>
</dbReference>
<comment type="function">
    <text evidence="1">Potential transporter for phosphate.</text>
</comment>
<evidence type="ECO:0000256" key="1">
    <source>
        <dbReference type="ARBA" id="ARBA00001981"/>
    </source>
</evidence>
<dbReference type="GO" id="GO:0016020">
    <property type="term" value="C:membrane"/>
    <property type="evidence" value="ECO:0007669"/>
    <property type="project" value="UniProtKB-SubCell"/>
</dbReference>
<feature type="transmembrane region" description="Helical" evidence="9">
    <location>
        <begin position="367"/>
        <end position="388"/>
    </location>
</feature>
<name>A0A830ELC2_9EURY</name>
<evidence type="ECO:0000256" key="5">
    <source>
        <dbReference type="ARBA" id="ARBA00022592"/>
    </source>
</evidence>
<keyword evidence="4 9" id="KW-0813">Transport</keyword>
<dbReference type="AlphaFoldDB" id="A0A830ELC2"/>
<feature type="transmembrane region" description="Helical" evidence="9">
    <location>
        <begin position="130"/>
        <end position="152"/>
    </location>
</feature>
<dbReference type="PANTHER" id="PTHR11101:SF80">
    <property type="entry name" value="PHOSPHATE TRANSPORTER"/>
    <property type="match status" value="1"/>
</dbReference>
<keyword evidence="7 9" id="KW-1133">Transmembrane helix</keyword>
<evidence type="ECO:0000256" key="4">
    <source>
        <dbReference type="ARBA" id="ARBA00022448"/>
    </source>
</evidence>
<feature type="transmembrane region" description="Helical" evidence="9">
    <location>
        <begin position="191"/>
        <end position="210"/>
    </location>
</feature>
<keyword evidence="8 9" id="KW-0472">Membrane</keyword>
<dbReference type="OrthoDB" id="101311at2157"/>
<keyword evidence="5 9" id="KW-0592">Phosphate transport</keyword>
<evidence type="ECO:0000313" key="11">
    <source>
        <dbReference type="Proteomes" id="UP000653099"/>
    </source>
</evidence>
<organism evidence="10 11">
    <name type="scientific">Halobellus salinus</name>
    <dbReference type="NCBI Taxonomy" id="931585"/>
    <lineage>
        <taxon>Archaea</taxon>
        <taxon>Methanobacteriati</taxon>
        <taxon>Methanobacteriota</taxon>
        <taxon>Stenosarchaea group</taxon>
        <taxon>Halobacteria</taxon>
        <taxon>Halobacteriales</taxon>
        <taxon>Haloferacaceae</taxon>
        <taxon>Halobellus</taxon>
    </lineage>
</organism>
<accession>A0A830ELC2</accession>
<comment type="subcellular location">
    <subcellularLocation>
        <location evidence="2 9">Membrane</location>
        <topology evidence="2 9">Multi-pass membrane protein</topology>
    </subcellularLocation>
</comment>
<comment type="caution">
    <text evidence="10">The sequence shown here is derived from an EMBL/GenBank/DDBJ whole genome shotgun (WGS) entry which is preliminary data.</text>
</comment>
<keyword evidence="11" id="KW-1185">Reference proteome</keyword>
<comment type="similarity">
    <text evidence="3 9">Belongs to the inorganic phosphate transporter (PiT) (TC 2.A.20) family.</text>
</comment>
<sequence>MVEVLLAIGIIASIFVGFNIGGSSTGIAWGPPVGAGIVIKTTAAGLMTFFVFLGGWTVGRNVMDTLSGGIITTELTLSAGVAVLFFIGLGILAANIFGVPVPTSMTTVGAIAGLGLATDSLNYATVTEILSYWIVTPFVGFWIGGIIGRYIYPKVNQRVQIEKSDGPLLTIHRTGAVPKPTFGPNTTWSELSGTAVVLILGCYMAFSAGASNVPNAAAPLVGGVGGVKPNVAILIATLAIGVGGFTIARRTMESVGSELSNIPLLAALFVMFTASTITTLLSWIGIPISLVLATVMTIVGIGWGRATRPVTVREAITRDTGDPTIVSGAITAEGIEGKSAAPIGGDEPEEMVDAGDLFNPRAIIKYLSMWIIGPSISTILAYGFFLFIPGVA</sequence>
<dbReference type="EMBL" id="BMOC01000028">
    <property type="protein sequence ID" value="GGJ16706.1"/>
    <property type="molecule type" value="Genomic_DNA"/>
</dbReference>
<proteinExistence type="inferred from homology"/>
<dbReference type="GO" id="GO:0005315">
    <property type="term" value="F:phosphate transmembrane transporter activity"/>
    <property type="evidence" value="ECO:0007669"/>
    <property type="project" value="InterPro"/>
</dbReference>
<feature type="transmembrane region" description="Helical" evidence="9">
    <location>
        <begin position="44"/>
        <end position="63"/>
    </location>
</feature>
<evidence type="ECO:0000256" key="3">
    <source>
        <dbReference type="ARBA" id="ARBA00009916"/>
    </source>
</evidence>
<dbReference type="InterPro" id="IPR001204">
    <property type="entry name" value="Phos_transporter"/>
</dbReference>
<reference evidence="10" key="2">
    <citation type="submission" date="2020-09" db="EMBL/GenBank/DDBJ databases">
        <authorList>
            <person name="Sun Q."/>
            <person name="Ohkuma M."/>
        </authorList>
    </citation>
    <scope>NUCLEOTIDE SEQUENCE</scope>
    <source>
        <strain evidence="10">JCM 14359</strain>
    </source>
</reference>
<reference evidence="10" key="1">
    <citation type="journal article" date="2014" name="Int. J. Syst. Evol. Microbiol.">
        <title>Complete genome sequence of Corynebacterium casei LMG S-19264T (=DSM 44701T), isolated from a smear-ripened cheese.</title>
        <authorList>
            <consortium name="US DOE Joint Genome Institute (JGI-PGF)"/>
            <person name="Walter F."/>
            <person name="Albersmeier A."/>
            <person name="Kalinowski J."/>
            <person name="Ruckert C."/>
        </authorList>
    </citation>
    <scope>NUCLEOTIDE SEQUENCE</scope>
    <source>
        <strain evidence="10">JCM 14359</strain>
    </source>
</reference>
<evidence type="ECO:0000256" key="9">
    <source>
        <dbReference type="RuleBase" id="RU363058"/>
    </source>
</evidence>
<gene>
    <name evidence="10" type="ORF">GCM10008995_28280</name>
</gene>
<protein>
    <recommendedName>
        <fullName evidence="9">Phosphate transporter</fullName>
    </recommendedName>
</protein>
<feature type="transmembrane region" description="Helical" evidence="9">
    <location>
        <begin position="230"/>
        <end position="247"/>
    </location>
</feature>
<feature type="transmembrane region" description="Helical" evidence="9">
    <location>
        <begin position="283"/>
        <end position="303"/>
    </location>
</feature>
<keyword evidence="6 9" id="KW-0812">Transmembrane</keyword>
<evidence type="ECO:0000256" key="7">
    <source>
        <dbReference type="ARBA" id="ARBA00022989"/>
    </source>
</evidence>
<dbReference type="PANTHER" id="PTHR11101">
    <property type="entry name" value="PHOSPHATE TRANSPORTER"/>
    <property type="match status" value="1"/>
</dbReference>
<evidence type="ECO:0000256" key="6">
    <source>
        <dbReference type="ARBA" id="ARBA00022692"/>
    </source>
</evidence>
<dbReference type="GO" id="GO:0035435">
    <property type="term" value="P:phosphate ion transmembrane transport"/>
    <property type="evidence" value="ECO:0007669"/>
    <property type="project" value="TreeGrafter"/>
</dbReference>
<feature type="transmembrane region" description="Helical" evidence="9">
    <location>
        <begin position="75"/>
        <end position="97"/>
    </location>
</feature>
<feature type="transmembrane region" description="Helical" evidence="9">
    <location>
        <begin position="259"/>
        <end position="277"/>
    </location>
</feature>
<evidence type="ECO:0000313" key="10">
    <source>
        <dbReference type="EMBL" id="GGJ16706.1"/>
    </source>
</evidence>
<evidence type="ECO:0000256" key="2">
    <source>
        <dbReference type="ARBA" id="ARBA00004141"/>
    </source>
</evidence>
<evidence type="ECO:0000256" key="8">
    <source>
        <dbReference type="ARBA" id="ARBA00023136"/>
    </source>
</evidence>
<dbReference type="RefSeq" id="WP_188788553.1">
    <property type="nucleotide sequence ID" value="NZ_BMOC01000028.1"/>
</dbReference>